<gene>
    <name evidence="2" type="ORF">M8523_05035</name>
</gene>
<evidence type="ECO:0000313" key="2">
    <source>
        <dbReference type="EMBL" id="MCW6507383.1"/>
    </source>
</evidence>
<proteinExistence type="predicted"/>
<evidence type="ECO:0000313" key="3">
    <source>
        <dbReference type="Proteomes" id="UP001165667"/>
    </source>
</evidence>
<dbReference type="CDD" id="cd09854">
    <property type="entry name" value="PIN_VapC-like"/>
    <property type="match status" value="1"/>
</dbReference>
<comment type="caution">
    <text evidence="2">The sequence shown here is derived from an EMBL/GenBank/DDBJ whole genome shotgun (WGS) entry which is preliminary data.</text>
</comment>
<dbReference type="Gene3D" id="3.40.50.1010">
    <property type="entry name" value="5'-nuclease"/>
    <property type="match status" value="1"/>
</dbReference>
<dbReference type="InterPro" id="IPR029060">
    <property type="entry name" value="PIN-like_dom_sf"/>
</dbReference>
<reference evidence="2" key="1">
    <citation type="submission" date="2022-05" db="EMBL/GenBank/DDBJ databases">
        <authorList>
            <person name="Pankratov T."/>
        </authorList>
    </citation>
    <scope>NUCLEOTIDE SEQUENCE</scope>
    <source>
        <strain evidence="2">BP6-180914</strain>
    </source>
</reference>
<accession>A0AA42CHA9</accession>
<dbReference type="Pfam" id="PF01850">
    <property type="entry name" value="PIN"/>
    <property type="match status" value="1"/>
</dbReference>
<keyword evidence="3" id="KW-1185">Reference proteome</keyword>
<evidence type="ECO:0000259" key="1">
    <source>
        <dbReference type="Pfam" id="PF01850"/>
    </source>
</evidence>
<organism evidence="2 3">
    <name type="scientific">Lichenifustis flavocetrariae</name>
    <dbReference type="NCBI Taxonomy" id="2949735"/>
    <lineage>
        <taxon>Bacteria</taxon>
        <taxon>Pseudomonadati</taxon>
        <taxon>Pseudomonadota</taxon>
        <taxon>Alphaproteobacteria</taxon>
        <taxon>Hyphomicrobiales</taxon>
        <taxon>Lichenihabitantaceae</taxon>
        <taxon>Lichenifustis</taxon>
    </lineage>
</organism>
<name>A0AA42CHA9_9HYPH</name>
<dbReference type="Proteomes" id="UP001165667">
    <property type="component" value="Unassembled WGS sequence"/>
</dbReference>
<dbReference type="InterPro" id="IPR002716">
    <property type="entry name" value="PIN_dom"/>
</dbReference>
<dbReference type="EMBL" id="JAMOIM010000002">
    <property type="protein sequence ID" value="MCW6507383.1"/>
    <property type="molecule type" value="Genomic_DNA"/>
</dbReference>
<dbReference type="SUPFAM" id="SSF88723">
    <property type="entry name" value="PIN domain-like"/>
    <property type="match status" value="1"/>
</dbReference>
<feature type="domain" description="PIN" evidence="1">
    <location>
        <begin position="18"/>
        <end position="114"/>
    </location>
</feature>
<dbReference type="AlphaFoldDB" id="A0AA42CHA9"/>
<protein>
    <submittedName>
        <fullName evidence="2">Type II toxin-antitoxin system VapC family toxin</fullName>
    </submittedName>
</protein>
<sequence length="137" mass="14805">MAAFEHVGTTQSHVWSVLKAIETGDLRGVTSEITLAELLLKLIVDGETELISLYKHLFSDHNVFDAVPTGLEILSEAARIRAGRMSIKLPDAIHLATAQHAGCFAILTNDRRLATPGGIPLVTIDPTSLDLLRSLNP</sequence>